<sequence>MTRRRRHDVRLSIEAHLDEAQHPIRDEGGGDLDRPTRPVVVLEGGLGPHGDPGVSVTLELVAGHGRGASATDEDVGTCVPADVRCRHDAVVVDRSRRRRRRGPLDSDWIGRTVAGGDVRGHAEPSRFRVGIDHEPRFRREHGQLKAVALDAESRHRGRCSRRLDGRYRERLPLSRGQQCVGVGGAAVGGREGPAERNRILPPVQGQKRRSGGARCCSGVVERDSRGWQRRNRPSVPGDLEACRDRGGTGSGRRLGVRSLPKGREGADHEGMPKARDRGRRLPAKADRIRVSSGGELRLAESSRCRAGVVEGQGRGLRDRVAVAAHPVSAFGRSGAQALRFVRGQLYVIVVGRQDSIGVFPSVPPGGCAPAQPDGVRLCLCTKVRGRLPRAWLRALVLECGRVARQGRQLGPVPLHGQGGGPCAVRQAPGEREQVCAIAAGLQLLRGGPGRIVDPHELVGRPTPRGKDGRHGDRGDRRRDGHGPPVPPDQTAG</sequence>
<evidence type="ECO:0000256" key="1">
    <source>
        <dbReference type="SAM" id="MobiDB-lite"/>
    </source>
</evidence>
<dbReference type="KEGG" id="vin:AKJ08_2087"/>
<feature type="region of interest" description="Disordered" evidence="1">
    <location>
        <begin position="449"/>
        <end position="492"/>
    </location>
</feature>
<evidence type="ECO:0000313" key="3">
    <source>
        <dbReference type="Proteomes" id="UP000055590"/>
    </source>
</evidence>
<feature type="compositionally biased region" description="Basic and acidic residues" evidence="1">
    <location>
        <begin position="452"/>
        <end position="481"/>
    </location>
</feature>
<accession>A0A0K1PDV2</accession>
<dbReference type="EMBL" id="CP012332">
    <property type="protein sequence ID" value="AKU91700.1"/>
    <property type="molecule type" value="Genomic_DNA"/>
</dbReference>
<feature type="region of interest" description="Disordered" evidence="1">
    <location>
        <begin position="223"/>
        <end position="281"/>
    </location>
</feature>
<protein>
    <submittedName>
        <fullName evidence="2">Uncharacterized protein</fullName>
    </submittedName>
</protein>
<gene>
    <name evidence="2" type="ORF">AKJ08_2087</name>
</gene>
<dbReference type="Proteomes" id="UP000055590">
    <property type="component" value="Chromosome"/>
</dbReference>
<feature type="compositionally biased region" description="Pro residues" evidence="1">
    <location>
        <begin position="483"/>
        <end position="492"/>
    </location>
</feature>
<organism evidence="2 3">
    <name type="scientific">Vulgatibacter incomptus</name>
    <dbReference type="NCBI Taxonomy" id="1391653"/>
    <lineage>
        <taxon>Bacteria</taxon>
        <taxon>Pseudomonadati</taxon>
        <taxon>Myxococcota</taxon>
        <taxon>Myxococcia</taxon>
        <taxon>Myxococcales</taxon>
        <taxon>Cystobacterineae</taxon>
        <taxon>Vulgatibacteraceae</taxon>
        <taxon>Vulgatibacter</taxon>
    </lineage>
</organism>
<keyword evidence="3" id="KW-1185">Reference proteome</keyword>
<reference evidence="2 3" key="1">
    <citation type="submission" date="2015-08" db="EMBL/GenBank/DDBJ databases">
        <authorList>
            <person name="Babu N.S."/>
            <person name="Beckwith C.J."/>
            <person name="Beseler K.G."/>
            <person name="Brison A."/>
            <person name="Carone J.V."/>
            <person name="Caskin T.P."/>
            <person name="Diamond M."/>
            <person name="Durham M.E."/>
            <person name="Foxe J.M."/>
            <person name="Go M."/>
            <person name="Henderson B.A."/>
            <person name="Jones I.B."/>
            <person name="McGettigan J.A."/>
            <person name="Micheletti S.J."/>
            <person name="Nasrallah M.E."/>
            <person name="Ortiz D."/>
            <person name="Piller C.R."/>
            <person name="Privatt S.R."/>
            <person name="Schneider S.L."/>
            <person name="Sharp S."/>
            <person name="Smith T.C."/>
            <person name="Stanton J.D."/>
            <person name="Ullery H.E."/>
            <person name="Wilson R.J."/>
            <person name="Serrano M.G."/>
            <person name="Buck G."/>
            <person name="Lee V."/>
            <person name="Wang Y."/>
            <person name="Carvalho R."/>
            <person name="Voegtly L."/>
            <person name="Shi R."/>
            <person name="Duckworth R."/>
            <person name="Johnson A."/>
            <person name="Loviza R."/>
            <person name="Walstead R."/>
            <person name="Shah Z."/>
            <person name="Kiflezghi M."/>
            <person name="Wade K."/>
            <person name="Ball S.L."/>
            <person name="Bradley K.W."/>
            <person name="Asai D.J."/>
            <person name="Bowman C.A."/>
            <person name="Russell D.A."/>
            <person name="Pope W.H."/>
            <person name="Jacobs-Sera D."/>
            <person name="Hendrix R.W."/>
            <person name="Hatfull G.F."/>
        </authorList>
    </citation>
    <scope>NUCLEOTIDE SEQUENCE [LARGE SCALE GENOMIC DNA]</scope>
    <source>
        <strain evidence="2 3">DSM 27710</strain>
    </source>
</reference>
<feature type="compositionally biased region" description="Basic and acidic residues" evidence="1">
    <location>
        <begin position="261"/>
        <end position="275"/>
    </location>
</feature>
<name>A0A0K1PDV2_9BACT</name>
<proteinExistence type="predicted"/>
<evidence type="ECO:0000313" key="2">
    <source>
        <dbReference type="EMBL" id="AKU91700.1"/>
    </source>
</evidence>
<dbReference type="AlphaFoldDB" id="A0A0K1PDV2"/>